<dbReference type="InterPro" id="IPR024932">
    <property type="entry name" value="ApbE"/>
</dbReference>
<dbReference type="PANTHER" id="PTHR30040:SF2">
    <property type="entry name" value="FAD:PROTEIN FMN TRANSFERASE"/>
    <property type="match status" value="1"/>
</dbReference>
<dbReference type="InterPro" id="IPR003374">
    <property type="entry name" value="ApbE-like_sf"/>
</dbReference>
<evidence type="ECO:0000256" key="7">
    <source>
        <dbReference type="ARBA" id="ARBA00022827"/>
    </source>
</evidence>
<dbReference type="SUPFAM" id="SSF143631">
    <property type="entry name" value="ApbE-like"/>
    <property type="match status" value="1"/>
</dbReference>
<evidence type="ECO:0000256" key="10">
    <source>
        <dbReference type="ARBA" id="ARBA00048540"/>
    </source>
</evidence>
<dbReference type="PIRSF" id="PIRSF006268">
    <property type="entry name" value="ApbE"/>
    <property type="match status" value="1"/>
</dbReference>
<keyword evidence="8 11" id="KW-0460">Magnesium</keyword>
<name>A0ABT4VJT7_9HYPH</name>
<dbReference type="PANTHER" id="PTHR30040">
    <property type="entry name" value="THIAMINE BIOSYNTHESIS LIPOPROTEIN APBE"/>
    <property type="match status" value="1"/>
</dbReference>
<dbReference type="EC" id="2.7.1.180" evidence="2 11"/>
<dbReference type="RefSeq" id="WP_271087940.1">
    <property type="nucleotide sequence ID" value="NZ_JAPJZH010000002.1"/>
</dbReference>
<feature type="chain" id="PRO_5046154483" description="FAD:protein FMN transferase" evidence="12">
    <location>
        <begin position="27"/>
        <end position="311"/>
    </location>
</feature>
<keyword evidence="7 11" id="KW-0274">FAD</keyword>
<evidence type="ECO:0000313" key="13">
    <source>
        <dbReference type="EMBL" id="MDA4844410.1"/>
    </source>
</evidence>
<comment type="similarity">
    <text evidence="11">Belongs to the ApbE family.</text>
</comment>
<evidence type="ECO:0000256" key="5">
    <source>
        <dbReference type="ARBA" id="ARBA00022679"/>
    </source>
</evidence>
<keyword evidence="14" id="KW-1185">Reference proteome</keyword>
<keyword evidence="5 11" id="KW-0808">Transferase</keyword>
<keyword evidence="6 11" id="KW-0479">Metal-binding</keyword>
<proteinExistence type="inferred from homology"/>
<dbReference type="PROSITE" id="PS51318">
    <property type="entry name" value="TAT"/>
    <property type="match status" value="1"/>
</dbReference>
<evidence type="ECO:0000256" key="2">
    <source>
        <dbReference type="ARBA" id="ARBA00011955"/>
    </source>
</evidence>
<dbReference type="GO" id="GO:0016740">
    <property type="term" value="F:transferase activity"/>
    <property type="evidence" value="ECO:0007669"/>
    <property type="project" value="UniProtKB-KW"/>
</dbReference>
<organism evidence="13 14">
    <name type="scientific">Hoeflea poritis</name>
    <dbReference type="NCBI Taxonomy" id="2993659"/>
    <lineage>
        <taxon>Bacteria</taxon>
        <taxon>Pseudomonadati</taxon>
        <taxon>Pseudomonadota</taxon>
        <taxon>Alphaproteobacteria</taxon>
        <taxon>Hyphomicrobiales</taxon>
        <taxon>Rhizobiaceae</taxon>
        <taxon>Hoeflea</taxon>
    </lineage>
</organism>
<evidence type="ECO:0000256" key="12">
    <source>
        <dbReference type="SAM" id="SignalP"/>
    </source>
</evidence>
<evidence type="ECO:0000256" key="6">
    <source>
        <dbReference type="ARBA" id="ARBA00022723"/>
    </source>
</evidence>
<sequence length="311" mass="33008">MSTALTRRRFIALTAATISLSGNALAGVPVARWRGTALGAAARMTFVGMEPKRAAPIFAAVEAEIGRLERIFSLYRENSELSRLNAEGHLAVASMELVELLSLCDALNEMTAGAFDPTVQPLWQLYAERSASGKRPSDIEIDAALEKCGWRHVRRRDRELSFGRPGMAITLNGIAQGYVTDRIAALLRSFGLKDVAIDIGEVAALGRAPSGAPWNAGIAAPDGTILRETPLTDRALATSAPLATVLDREGRLGHILDPRTGRPGALWQLVSVSAQSAALADGLSTAFCLNARGAIDAVVAALPDVKLEYLA</sequence>
<evidence type="ECO:0000256" key="1">
    <source>
        <dbReference type="ARBA" id="ARBA00001946"/>
    </source>
</evidence>
<comment type="cofactor">
    <cofactor evidence="1">
        <name>Mg(2+)</name>
        <dbReference type="ChEBI" id="CHEBI:18420"/>
    </cofactor>
</comment>
<reference evidence="13" key="1">
    <citation type="submission" date="2022-11" db="EMBL/GenBank/DDBJ databases">
        <title>Hoeflea poritis sp. nov., isolated from scleractinian coral Porites lutea.</title>
        <authorList>
            <person name="Zhang G."/>
            <person name="Wei Q."/>
            <person name="Cai L."/>
        </authorList>
    </citation>
    <scope>NUCLEOTIDE SEQUENCE</scope>
    <source>
        <strain evidence="13">E7-10</strain>
    </source>
</reference>
<evidence type="ECO:0000256" key="3">
    <source>
        <dbReference type="ARBA" id="ARBA00016337"/>
    </source>
</evidence>
<evidence type="ECO:0000256" key="8">
    <source>
        <dbReference type="ARBA" id="ARBA00022842"/>
    </source>
</evidence>
<dbReference type="Gene3D" id="3.10.520.10">
    <property type="entry name" value="ApbE-like domains"/>
    <property type="match status" value="1"/>
</dbReference>
<evidence type="ECO:0000313" key="14">
    <source>
        <dbReference type="Proteomes" id="UP001148313"/>
    </source>
</evidence>
<dbReference type="Proteomes" id="UP001148313">
    <property type="component" value="Unassembled WGS sequence"/>
</dbReference>
<evidence type="ECO:0000256" key="9">
    <source>
        <dbReference type="ARBA" id="ARBA00031306"/>
    </source>
</evidence>
<accession>A0ABT4VJT7</accession>
<feature type="signal peptide" evidence="12">
    <location>
        <begin position="1"/>
        <end position="26"/>
    </location>
</feature>
<dbReference type="InterPro" id="IPR006311">
    <property type="entry name" value="TAT_signal"/>
</dbReference>
<gene>
    <name evidence="13" type="ORF">OOZ53_03570</name>
</gene>
<protein>
    <recommendedName>
        <fullName evidence="3 11">FAD:protein FMN transferase</fullName>
        <ecNumber evidence="2 11">2.7.1.180</ecNumber>
    </recommendedName>
    <alternativeName>
        <fullName evidence="9 11">Flavin transferase</fullName>
    </alternativeName>
</protein>
<dbReference type="EMBL" id="JAPJZH010000002">
    <property type="protein sequence ID" value="MDA4844410.1"/>
    <property type="molecule type" value="Genomic_DNA"/>
</dbReference>
<comment type="catalytic activity">
    <reaction evidence="10 11">
        <text>L-threonyl-[protein] + FAD = FMN-L-threonyl-[protein] + AMP + H(+)</text>
        <dbReference type="Rhea" id="RHEA:36847"/>
        <dbReference type="Rhea" id="RHEA-COMP:11060"/>
        <dbReference type="Rhea" id="RHEA-COMP:11061"/>
        <dbReference type="ChEBI" id="CHEBI:15378"/>
        <dbReference type="ChEBI" id="CHEBI:30013"/>
        <dbReference type="ChEBI" id="CHEBI:57692"/>
        <dbReference type="ChEBI" id="CHEBI:74257"/>
        <dbReference type="ChEBI" id="CHEBI:456215"/>
        <dbReference type="EC" id="2.7.1.180"/>
    </reaction>
</comment>
<keyword evidence="4 11" id="KW-0285">Flavoprotein</keyword>
<dbReference type="Pfam" id="PF02424">
    <property type="entry name" value="ApbE"/>
    <property type="match status" value="1"/>
</dbReference>
<keyword evidence="12" id="KW-0732">Signal</keyword>
<evidence type="ECO:0000256" key="4">
    <source>
        <dbReference type="ARBA" id="ARBA00022630"/>
    </source>
</evidence>
<evidence type="ECO:0000256" key="11">
    <source>
        <dbReference type="PIRNR" id="PIRNR006268"/>
    </source>
</evidence>
<comment type="caution">
    <text evidence="13">The sequence shown here is derived from an EMBL/GenBank/DDBJ whole genome shotgun (WGS) entry which is preliminary data.</text>
</comment>